<dbReference type="Proteomes" id="UP000477156">
    <property type="component" value="Unassembled WGS sequence"/>
</dbReference>
<comment type="caution">
    <text evidence="1">The sequence shown here is derived from an EMBL/GenBank/DDBJ whole genome shotgun (WGS) entry which is preliminary data.</text>
</comment>
<reference evidence="1 2" key="1">
    <citation type="journal article" date="2019" name="Nat. Med.">
        <title>A library of human gut bacterial isolates paired with longitudinal multiomics data enables mechanistic microbiome research.</title>
        <authorList>
            <person name="Poyet M."/>
            <person name="Groussin M."/>
            <person name="Gibbons S.M."/>
            <person name="Avila-Pacheco J."/>
            <person name="Jiang X."/>
            <person name="Kearney S.M."/>
            <person name="Perrotta A.R."/>
            <person name="Berdy B."/>
            <person name="Zhao S."/>
            <person name="Lieberman T.D."/>
            <person name="Swanson P.K."/>
            <person name="Smith M."/>
            <person name="Roesemann S."/>
            <person name="Alexander J.E."/>
            <person name="Rich S.A."/>
            <person name="Livny J."/>
            <person name="Vlamakis H."/>
            <person name="Clish C."/>
            <person name="Bullock K."/>
            <person name="Deik A."/>
            <person name="Scott J."/>
            <person name="Pierce K.A."/>
            <person name="Xavier R.J."/>
            <person name="Alm E.J."/>
        </authorList>
    </citation>
    <scope>NUCLEOTIDE SEQUENCE [LARGE SCALE GENOMIC DNA]</scope>
    <source>
        <strain evidence="1 2">BIOML-A12</strain>
    </source>
</reference>
<dbReference type="AlphaFoldDB" id="A0A6L8XU92"/>
<proteinExistence type="predicted"/>
<dbReference type="RefSeq" id="WP_161276267.1">
    <property type="nucleotide sequence ID" value="NZ_WWUZ01000006.1"/>
</dbReference>
<gene>
    <name evidence="1" type="ORF">GT712_10825</name>
</gene>
<dbReference type="EMBL" id="WWVF01000019">
    <property type="protein sequence ID" value="MZS89551.1"/>
    <property type="molecule type" value="Genomic_DNA"/>
</dbReference>
<accession>A0A6L8XU92</accession>
<organism evidence="1 2">
    <name type="scientific">Blautia wexlerae</name>
    <dbReference type="NCBI Taxonomy" id="418240"/>
    <lineage>
        <taxon>Bacteria</taxon>
        <taxon>Bacillati</taxon>
        <taxon>Bacillota</taxon>
        <taxon>Clostridia</taxon>
        <taxon>Lachnospirales</taxon>
        <taxon>Lachnospiraceae</taxon>
        <taxon>Blautia</taxon>
    </lineage>
</organism>
<evidence type="ECO:0000313" key="2">
    <source>
        <dbReference type="Proteomes" id="UP000477156"/>
    </source>
</evidence>
<name>A0A6L8XU92_9FIRM</name>
<evidence type="ECO:0000313" key="1">
    <source>
        <dbReference type="EMBL" id="MZS89551.1"/>
    </source>
</evidence>
<protein>
    <submittedName>
        <fullName evidence="1">Uncharacterized protein</fullName>
    </submittedName>
</protein>
<sequence length="128" mass="14437">MKLRNSQIISFLNTYAAIKTKKLPVKLGYAIKKNVSAVTAASETYSAERNELLEHYAQKGENGQFLVNDGCYVIPDQEGYAKDIEELLNIETEAEIQTVSLDVLEKCDDPRFDPLTIEELTALEFMTE</sequence>